<dbReference type="SUPFAM" id="SSF53448">
    <property type="entry name" value="Nucleotide-diphospho-sugar transferases"/>
    <property type="match status" value="1"/>
</dbReference>
<evidence type="ECO:0000313" key="1">
    <source>
        <dbReference type="EMBL" id="KOO34109.1"/>
    </source>
</evidence>
<dbReference type="Gene3D" id="3.90.550.20">
    <property type="match status" value="1"/>
</dbReference>
<organism evidence="1 2">
    <name type="scientific">Chrysochromulina tobinii</name>
    <dbReference type="NCBI Taxonomy" id="1460289"/>
    <lineage>
        <taxon>Eukaryota</taxon>
        <taxon>Haptista</taxon>
        <taxon>Haptophyta</taxon>
        <taxon>Prymnesiophyceae</taxon>
        <taxon>Prymnesiales</taxon>
        <taxon>Chrysochromulinaceae</taxon>
        <taxon>Chrysochromulina</taxon>
    </lineage>
</organism>
<dbReference type="EMBL" id="JWZX01001326">
    <property type="protein sequence ID" value="KOO34109.1"/>
    <property type="molecule type" value="Genomic_DNA"/>
</dbReference>
<reference evidence="2" key="1">
    <citation type="journal article" date="2015" name="PLoS Genet.">
        <title>Genome Sequence and Transcriptome Analyses of Chrysochromulina tobin: Metabolic Tools for Enhanced Algal Fitness in the Prominent Order Prymnesiales (Haptophyceae).</title>
        <authorList>
            <person name="Hovde B.T."/>
            <person name="Deodato C.R."/>
            <person name="Hunsperger H.M."/>
            <person name="Ryken S.A."/>
            <person name="Yost W."/>
            <person name="Jha R.K."/>
            <person name="Patterson J."/>
            <person name="Monnat R.J. Jr."/>
            <person name="Barlow S.B."/>
            <person name="Starkenburg S.R."/>
            <person name="Cattolico R.A."/>
        </authorList>
    </citation>
    <scope>NUCLEOTIDE SEQUENCE</scope>
    <source>
        <strain evidence="2">CCMP291</strain>
    </source>
</reference>
<comment type="caution">
    <text evidence="1">The sequence shown here is derived from an EMBL/GenBank/DDBJ whole genome shotgun (WGS) entry which is preliminary data.</text>
</comment>
<dbReference type="AlphaFoldDB" id="A0A0M0K5M9"/>
<evidence type="ECO:0000313" key="2">
    <source>
        <dbReference type="Proteomes" id="UP000037460"/>
    </source>
</evidence>
<dbReference type="Proteomes" id="UP000037460">
    <property type="component" value="Unassembled WGS sequence"/>
</dbReference>
<sequence>MSGAPLGYQSKGDWYRLEALNKYGGVYLDATMLPFRSVEHWVNTTSSAVQGFAMAEGEVGPDEPITMSSFAIATPGPAPRGTPGSSDRYGAANSTFVNRWHSHLRDALTMGSLQWAMNLNRSDLVGSLCDERSYRDKSDESCYFVIGLAWRLTREELDPKVYPTTLRSSTAIGCPFHYLVDADMNSKRAVKTVLNAKAWKYTDMVKLRAEERNCVGELDDYYDEPCIPKVVPTPCTASLGTPTNVAAMLRLSLEAEPDLLHSVSLINATKEGSSW</sequence>
<dbReference type="OrthoDB" id="409543at2759"/>
<dbReference type="InterPro" id="IPR029044">
    <property type="entry name" value="Nucleotide-diphossugar_trans"/>
</dbReference>
<protein>
    <submittedName>
        <fullName evidence="1">Uncharacterized protein</fullName>
    </submittedName>
</protein>
<name>A0A0M0K5M9_9EUKA</name>
<keyword evidence="2" id="KW-1185">Reference proteome</keyword>
<accession>A0A0M0K5M9</accession>
<proteinExistence type="predicted"/>
<gene>
    <name evidence="1" type="ORF">Ctob_008785</name>
</gene>